<organism evidence="18 19">
    <name type="scientific">Plantactinospora soyae</name>
    <dbReference type="NCBI Taxonomy" id="1544732"/>
    <lineage>
        <taxon>Bacteria</taxon>
        <taxon>Bacillati</taxon>
        <taxon>Actinomycetota</taxon>
        <taxon>Actinomycetes</taxon>
        <taxon>Micromonosporales</taxon>
        <taxon>Micromonosporaceae</taxon>
        <taxon>Plantactinospora</taxon>
    </lineage>
</organism>
<comment type="caution">
    <text evidence="18">The sequence shown here is derived from an EMBL/GenBank/DDBJ whole genome shotgun (WGS) entry which is preliminary data.</text>
</comment>
<dbReference type="GO" id="GO:0008986">
    <property type="term" value="F:pyruvate, water dikinase activity"/>
    <property type="evidence" value="ECO:0007669"/>
    <property type="project" value="UniProtKB-EC"/>
</dbReference>
<evidence type="ECO:0000256" key="12">
    <source>
        <dbReference type="ARBA" id="ARBA00022842"/>
    </source>
</evidence>
<evidence type="ECO:0000256" key="4">
    <source>
        <dbReference type="ARBA" id="ARBA00007837"/>
    </source>
</evidence>
<keyword evidence="7 18" id="KW-0808">Transferase</keyword>
<dbReference type="RefSeq" id="WP_192769043.1">
    <property type="nucleotide sequence ID" value="NZ_JADBEB010000001.1"/>
</dbReference>
<dbReference type="EMBL" id="JADBEB010000001">
    <property type="protein sequence ID" value="MBE1489594.1"/>
    <property type="molecule type" value="Genomic_DNA"/>
</dbReference>
<dbReference type="SUPFAM" id="SSF56059">
    <property type="entry name" value="Glutathione synthetase ATP-binding domain-like"/>
    <property type="match status" value="1"/>
</dbReference>
<keyword evidence="11" id="KW-0067">ATP-binding</keyword>
<dbReference type="Gene3D" id="3.50.30.10">
    <property type="entry name" value="Phosphohistidine domain"/>
    <property type="match status" value="1"/>
</dbReference>
<dbReference type="SUPFAM" id="SSF52009">
    <property type="entry name" value="Phosphohistidine domain"/>
    <property type="match status" value="1"/>
</dbReference>
<evidence type="ECO:0000259" key="17">
    <source>
        <dbReference type="Pfam" id="PF01326"/>
    </source>
</evidence>
<evidence type="ECO:0000313" key="19">
    <source>
        <dbReference type="Proteomes" id="UP000649753"/>
    </source>
</evidence>
<keyword evidence="9" id="KW-0547">Nucleotide-binding</keyword>
<dbReference type="PANTHER" id="PTHR43030">
    <property type="entry name" value="PHOSPHOENOLPYRUVATE SYNTHASE"/>
    <property type="match status" value="1"/>
</dbReference>
<dbReference type="GO" id="GO:0005524">
    <property type="term" value="F:ATP binding"/>
    <property type="evidence" value="ECO:0007669"/>
    <property type="project" value="UniProtKB-KW"/>
</dbReference>
<gene>
    <name evidence="18" type="ORF">H4W31_005232</name>
</gene>
<dbReference type="InterPro" id="IPR006319">
    <property type="entry name" value="PEP_synth"/>
</dbReference>
<dbReference type="Proteomes" id="UP000649753">
    <property type="component" value="Unassembled WGS sequence"/>
</dbReference>
<evidence type="ECO:0000256" key="10">
    <source>
        <dbReference type="ARBA" id="ARBA00022777"/>
    </source>
</evidence>
<keyword evidence="19" id="KW-1185">Reference proteome</keyword>
<comment type="catalytic activity">
    <reaction evidence="14">
        <text>pyruvate + ATP + H2O = phosphoenolpyruvate + AMP + phosphate + 2 H(+)</text>
        <dbReference type="Rhea" id="RHEA:11364"/>
        <dbReference type="ChEBI" id="CHEBI:15361"/>
        <dbReference type="ChEBI" id="CHEBI:15377"/>
        <dbReference type="ChEBI" id="CHEBI:15378"/>
        <dbReference type="ChEBI" id="CHEBI:30616"/>
        <dbReference type="ChEBI" id="CHEBI:43474"/>
        <dbReference type="ChEBI" id="CHEBI:58702"/>
        <dbReference type="ChEBI" id="CHEBI:456215"/>
        <dbReference type="EC" id="2.7.9.2"/>
    </reaction>
</comment>
<sequence length="600" mass="62277">MPRPSFLHPLAAADDPALMGRKAVGLRLASVAGLPVPPALVLDADALRAHLDYHGGPVDAVTAILEGHLPERVAHAVHSAAEHFRTAQHGVVVRSSAPGEDGEDLSFAGQFGSFFCPSRPNAVQTAVRRVWASAFGTTIRQYEQNRPDRSERAPAMAVIVQQAVNPWCSGVLAADAGGRGRLLVESCPGLPVPVVQGLIRPEVLVSRQPGHSDLHDGDRHVWVVTAGGPGAPEVLPGDLFPAPDGFPLPDGAGTEQPWKVVWREPAGVLVYLQPPERVQQTPALTAGDEAIFRDLVRRLPDPGGAGLDVEWARDASGLHLLQVRPLTAPVPLEPRASGTGGSDPLIGSTLLHGRPAAAGHAEGPVWLGSQPGVAAEQMPDGAVLVCSGLSTDLMPALLRAAGVISGEAGVLAHTAIVARELGKPCVIDIPIGSGRLKNGDLVHLDGDRGTVRLLGESGQGPAGDPPPMPGTPPADRALPDALLIVVTRHSGEGGLAAPVDIGSWSWLGVLLPDPPAASDGAETHRLLRTRLSAGGWAGTPLAGGGEVWRAVRTVPGETWRLDLSDGRAILGVPGREPVVCRLRTASPEALTQLVSTGVLR</sequence>
<feature type="region of interest" description="Disordered" evidence="15">
    <location>
        <begin position="454"/>
        <end position="474"/>
    </location>
</feature>
<evidence type="ECO:0000256" key="5">
    <source>
        <dbReference type="ARBA" id="ARBA00011996"/>
    </source>
</evidence>
<feature type="compositionally biased region" description="Pro residues" evidence="15">
    <location>
        <begin position="463"/>
        <end position="472"/>
    </location>
</feature>
<dbReference type="AlphaFoldDB" id="A0A927M7V6"/>
<dbReference type="Pfam" id="PF00391">
    <property type="entry name" value="PEP-utilizers"/>
    <property type="match status" value="1"/>
</dbReference>
<dbReference type="InterPro" id="IPR008279">
    <property type="entry name" value="PEP-util_enz_mobile_dom"/>
</dbReference>
<dbReference type="Gene3D" id="3.30.1490.20">
    <property type="entry name" value="ATP-grasp fold, A domain"/>
    <property type="match status" value="1"/>
</dbReference>
<keyword evidence="8" id="KW-0479">Metal-binding</keyword>
<dbReference type="GO" id="GO:0046872">
    <property type="term" value="F:metal ion binding"/>
    <property type="evidence" value="ECO:0007669"/>
    <property type="project" value="UniProtKB-KW"/>
</dbReference>
<evidence type="ECO:0000313" key="18">
    <source>
        <dbReference type="EMBL" id="MBE1489594.1"/>
    </source>
</evidence>
<keyword evidence="12" id="KW-0460">Magnesium</keyword>
<evidence type="ECO:0000256" key="2">
    <source>
        <dbReference type="ARBA" id="ARBA00002988"/>
    </source>
</evidence>
<comment type="cofactor">
    <cofactor evidence="1">
        <name>Mg(2+)</name>
        <dbReference type="ChEBI" id="CHEBI:18420"/>
    </cofactor>
</comment>
<dbReference type="PANTHER" id="PTHR43030:SF1">
    <property type="entry name" value="PHOSPHOENOLPYRUVATE SYNTHASE"/>
    <property type="match status" value="1"/>
</dbReference>
<feature type="domain" description="Pyruvate phosphate dikinase AMP/ATP-binding" evidence="17">
    <location>
        <begin position="61"/>
        <end position="209"/>
    </location>
</feature>
<dbReference type="Gene3D" id="3.30.470.20">
    <property type="entry name" value="ATP-grasp fold, B domain"/>
    <property type="match status" value="1"/>
</dbReference>
<evidence type="ECO:0000256" key="13">
    <source>
        <dbReference type="ARBA" id="ARBA00033470"/>
    </source>
</evidence>
<keyword evidence="10" id="KW-0418">Kinase</keyword>
<evidence type="ECO:0000256" key="3">
    <source>
        <dbReference type="ARBA" id="ARBA00004742"/>
    </source>
</evidence>
<name>A0A927M7V6_9ACTN</name>
<dbReference type="InterPro" id="IPR036637">
    <property type="entry name" value="Phosphohistidine_dom_sf"/>
</dbReference>
<feature type="domain" description="PEP-utilising enzyme mobile" evidence="16">
    <location>
        <begin position="379"/>
        <end position="449"/>
    </location>
</feature>
<evidence type="ECO:0000256" key="1">
    <source>
        <dbReference type="ARBA" id="ARBA00001946"/>
    </source>
</evidence>
<dbReference type="InterPro" id="IPR013815">
    <property type="entry name" value="ATP_grasp_subdomain_1"/>
</dbReference>
<evidence type="ECO:0000256" key="9">
    <source>
        <dbReference type="ARBA" id="ARBA00022741"/>
    </source>
</evidence>
<evidence type="ECO:0000256" key="14">
    <source>
        <dbReference type="ARBA" id="ARBA00047700"/>
    </source>
</evidence>
<comment type="pathway">
    <text evidence="3">Carbohydrate biosynthesis; gluconeogenesis.</text>
</comment>
<comment type="similarity">
    <text evidence="4">Belongs to the PEP-utilizing enzyme family.</text>
</comment>
<dbReference type="Pfam" id="PF01326">
    <property type="entry name" value="PPDK_N"/>
    <property type="match status" value="1"/>
</dbReference>
<evidence type="ECO:0000256" key="6">
    <source>
        <dbReference type="ARBA" id="ARBA00021623"/>
    </source>
</evidence>
<proteinExistence type="inferred from homology"/>
<accession>A0A927M7V6</accession>
<reference evidence="18" key="1">
    <citation type="submission" date="2020-10" db="EMBL/GenBank/DDBJ databases">
        <title>Sequencing the genomes of 1000 actinobacteria strains.</title>
        <authorList>
            <person name="Klenk H.-P."/>
        </authorList>
    </citation>
    <scope>NUCLEOTIDE SEQUENCE</scope>
    <source>
        <strain evidence="18">DSM 46832</strain>
    </source>
</reference>
<keyword evidence="18" id="KW-0670">Pyruvate</keyword>
<comment type="function">
    <text evidence="2">Catalyzes the phosphorylation of pyruvate to phosphoenolpyruvate.</text>
</comment>
<evidence type="ECO:0000256" key="8">
    <source>
        <dbReference type="ARBA" id="ARBA00022723"/>
    </source>
</evidence>
<evidence type="ECO:0000256" key="15">
    <source>
        <dbReference type="SAM" id="MobiDB-lite"/>
    </source>
</evidence>
<feature type="region of interest" description="Disordered" evidence="15">
    <location>
        <begin position="331"/>
        <end position="351"/>
    </location>
</feature>
<dbReference type="EC" id="2.7.9.2" evidence="5"/>
<dbReference type="InterPro" id="IPR002192">
    <property type="entry name" value="PPDK_AMP/ATP-bd"/>
</dbReference>
<evidence type="ECO:0000259" key="16">
    <source>
        <dbReference type="Pfam" id="PF00391"/>
    </source>
</evidence>
<evidence type="ECO:0000256" key="11">
    <source>
        <dbReference type="ARBA" id="ARBA00022840"/>
    </source>
</evidence>
<protein>
    <recommendedName>
        <fullName evidence="6">Phosphoenolpyruvate synthase</fullName>
        <ecNumber evidence="5">2.7.9.2</ecNumber>
    </recommendedName>
    <alternativeName>
        <fullName evidence="13">Pyruvate, water dikinase</fullName>
    </alternativeName>
</protein>
<evidence type="ECO:0000256" key="7">
    <source>
        <dbReference type="ARBA" id="ARBA00022679"/>
    </source>
</evidence>